<dbReference type="Proteomes" id="UP000199642">
    <property type="component" value="Unassembled WGS sequence"/>
</dbReference>
<proteinExistence type="predicted"/>
<dbReference type="EMBL" id="FOPC01000003">
    <property type="protein sequence ID" value="SFG40354.1"/>
    <property type="molecule type" value="Genomic_DNA"/>
</dbReference>
<evidence type="ECO:0000313" key="1">
    <source>
        <dbReference type="EMBL" id="SFG40354.1"/>
    </source>
</evidence>
<keyword evidence="2" id="KW-1185">Reference proteome</keyword>
<gene>
    <name evidence="1" type="ORF">SAMN04487988_103264</name>
</gene>
<dbReference type="STRING" id="435880.SAMN04487988_103264"/>
<organism evidence="1 2">
    <name type="scientific">Algoriphagus hitonicola</name>
    <dbReference type="NCBI Taxonomy" id="435880"/>
    <lineage>
        <taxon>Bacteria</taxon>
        <taxon>Pseudomonadati</taxon>
        <taxon>Bacteroidota</taxon>
        <taxon>Cytophagia</taxon>
        <taxon>Cytophagales</taxon>
        <taxon>Cyclobacteriaceae</taxon>
        <taxon>Algoriphagus</taxon>
    </lineage>
</organism>
<reference evidence="2" key="1">
    <citation type="submission" date="2016-10" db="EMBL/GenBank/DDBJ databases">
        <authorList>
            <person name="Varghese N."/>
            <person name="Submissions S."/>
        </authorList>
    </citation>
    <scope>NUCLEOTIDE SEQUENCE [LARGE SCALE GENOMIC DNA]</scope>
    <source>
        <strain evidence="2">DSM 19315</strain>
    </source>
</reference>
<sequence length="100" mass="11674">MGWIAFFSPAQSEFNKEKSQESFLTESSGFYLGYGLVSERNSVSEIPTFKVDWTQDGKINSTWSTEFVRYHRLIGSEFWTAGSAPLFDVKILFQQYFYPW</sequence>
<accession>A0A1I2RI57</accession>
<name>A0A1I2RI57_9BACT</name>
<dbReference type="AlphaFoldDB" id="A0A1I2RI57"/>
<evidence type="ECO:0000313" key="2">
    <source>
        <dbReference type="Proteomes" id="UP000199642"/>
    </source>
</evidence>
<protein>
    <submittedName>
        <fullName evidence="1">Uncharacterized protein</fullName>
    </submittedName>
</protein>